<dbReference type="Pfam" id="PF02604">
    <property type="entry name" value="PhdYeFM_antitox"/>
    <property type="match status" value="1"/>
</dbReference>
<dbReference type="Gene3D" id="3.40.1620.10">
    <property type="entry name" value="YefM-like domain"/>
    <property type="match status" value="1"/>
</dbReference>
<comment type="similarity">
    <text evidence="1 2">Belongs to the phD/YefM antitoxin family.</text>
</comment>
<protein>
    <recommendedName>
        <fullName evidence="2">Antitoxin</fullName>
    </recommendedName>
</protein>
<dbReference type="InterPro" id="IPR051416">
    <property type="entry name" value="phD-YefM_TA_antitoxins"/>
</dbReference>
<evidence type="ECO:0000313" key="3">
    <source>
        <dbReference type="EMBL" id="MCG2624146.1"/>
    </source>
</evidence>
<dbReference type="SUPFAM" id="SSF143120">
    <property type="entry name" value="YefM-like"/>
    <property type="match status" value="1"/>
</dbReference>
<keyword evidence="4" id="KW-1185">Reference proteome</keyword>
<dbReference type="InterPro" id="IPR006442">
    <property type="entry name" value="Antitoxin_Phd/YefM"/>
</dbReference>
<dbReference type="EMBL" id="JAKLTQ010000021">
    <property type="protein sequence ID" value="MCG2624146.1"/>
    <property type="molecule type" value="Genomic_DNA"/>
</dbReference>
<comment type="function">
    <text evidence="2">Antitoxin component of a type II toxin-antitoxin (TA) system.</text>
</comment>
<dbReference type="Proteomes" id="UP001165368">
    <property type="component" value="Unassembled WGS sequence"/>
</dbReference>
<proteinExistence type="inferred from homology"/>
<accession>A0ABS9LBU6</accession>
<dbReference type="NCBIfam" id="TIGR01552">
    <property type="entry name" value="phd_fam"/>
    <property type="match status" value="1"/>
</dbReference>
<dbReference type="InterPro" id="IPR036165">
    <property type="entry name" value="YefM-like_sf"/>
</dbReference>
<gene>
    <name evidence="3" type="ORF">LVY72_19855</name>
</gene>
<evidence type="ECO:0000313" key="4">
    <source>
        <dbReference type="Proteomes" id="UP001165368"/>
    </source>
</evidence>
<reference evidence="3" key="1">
    <citation type="submission" date="2022-01" db="EMBL/GenBank/DDBJ databases">
        <authorList>
            <person name="Jo J.-H."/>
            <person name="Im W.-T."/>
        </authorList>
    </citation>
    <scope>NUCLEOTIDE SEQUENCE</scope>
    <source>
        <strain evidence="3">I2-34</strain>
    </source>
</reference>
<sequence length="48" mass="5158">MTTVGIRELRNMTSSLLARAQAGEVIVIARHGVPIAKLEPPGRNCSRS</sequence>
<evidence type="ECO:0000256" key="1">
    <source>
        <dbReference type="ARBA" id="ARBA00009981"/>
    </source>
</evidence>
<dbReference type="PANTHER" id="PTHR35377:SF5">
    <property type="entry name" value="ANTITOXIN VAPB46"/>
    <property type="match status" value="1"/>
</dbReference>
<evidence type="ECO:0000256" key="2">
    <source>
        <dbReference type="RuleBase" id="RU362080"/>
    </source>
</evidence>
<dbReference type="PANTHER" id="PTHR35377">
    <property type="entry name" value="ANTITOXIN VAPB49-RELATED-RELATED"/>
    <property type="match status" value="1"/>
</dbReference>
<organism evidence="3 4">
    <name type="scientific">Arthrobacter hankyongi</name>
    <dbReference type="NCBI Taxonomy" id="2904801"/>
    <lineage>
        <taxon>Bacteria</taxon>
        <taxon>Bacillati</taxon>
        <taxon>Actinomycetota</taxon>
        <taxon>Actinomycetes</taxon>
        <taxon>Micrococcales</taxon>
        <taxon>Micrococcaceae</taxon>
        <taxon>Arthrobacter</taxon>
    </lineage>
</organism>
<dbReference type="RefSeq" id="WP_237825714.1">
    <property type="nucleotide sequence ID" value="NZ_JAKLTQ010000021.1"/>
</dbReference>
<comment type="caution">
    <text evidence="3">The sequence shown here is derived from an EMBL/GenBank/DDBJ whole genome shotgun (WGS) entry which is preliminary data.</text>
</comment>
<name>A0ABS9LBU6_9MICC</name>